<feature type="transmembrane region" description="Helical" evidence="2">
    <location>
        <begin position="6"/>
        <end position="24"/>
    </location>
</feature>
<protein>
    <submittedName>
        <fullName evidence="3">Uncharacterized protein</fullName>
    </submittedName>
</protein>
<name>A0A645EY83_9ZZZZ</name>
<keyword evidence="2" id="KW-0812">Transmembrane</keyword>
<proteinExistence type="predicted"/>
<dbReference type="EMBL" id="VSSQ01051353">
    <property type="protein sequence ID" value="MPN05443.1"/>
    <property type="molecule type" value="Genomic_DNA"/>
</dbReference>
<sequence length="194" mass="22464">MYDSWISIIVGLGLILGFYYIRRFRSSNKSNARKINSNKAGVKRLPKKEYRKKLRNHSRSDNNPTPSLKPKYVPKTASVLLHPYSLEQAKLHYLANAGTFQGLYEKLYQAGQGNMSEEDQLNLVNTLESRLYTIHSEHLELVWRSCVRTDNVFRVWLKYLKSWGLQRSVESGRIGWSLDGDVLEQSPQESKKSI</sequence>
<evidence type="ECO:0000313" key="3">
    <source>
        <dbReference type="EMBL" id="MPN05443.1"/>
    </source>
</evidence>
<dbReference type="AlphaFoldDB" id="A0A645EY83"/>
<feature type="region of interest" description="Disordered" evidence="1">
    <location>
        <begin position="35"/>
        <end position="71"/>
    </location>
</feature>
<comment type="caution">
    <text evidence="3">The sequence shown here is derived from an EMBL/GenBank/DDBJ whole genome shotgun (WGS) entry which is preliminary data.</text>
</comment>
<feature type="compositionally biased region" description="Basic residues" evidence="1">
    <location>
        <begin position="41"/>
        <end position="57"/>
    </location>
</feature>
<organism evidence="3">
    <name type="scientific">bioreactor metagenome</name>
    <dbReference type="NCBI Taxonomy" id="1076179"/>
    <lineage>
        <taxon>unclassified sequences</taxon>
        <taxon>metagenomes</taxon>
        <taxon>ecological metagenomes</taxon>
    </lineage>
</organism>
<evidence type="ECO:0000256" key="2">
    <source>
        <dbReference type="SAM" id="Phobius"/>
    </source>
</evidence>
<gene>
    <name evidence="3" type="ORF">SDC9_152693</name>
</gene>
<accession>A0A645EY83</accession>
<reference evidence="3" key="1">
    <citation type="submission" date="2019-08" db="EMBL/GenBank/DDBJ databases">
        <authorList>
            <person name="Kucharzyk K."/>
            <person name="Murdoch R.W."/>
            <person name="Higgins S."/>
            <person name="Loffler F."/>
        </authorList>
    </citation>
    <scope>NUCLEOTIDE SEQUENCE</scope>
</reference>
<evidence type="ECO:0000256" key="1">
    <source>
        <dbReference type="SAM" id="MobiDB-lite"/>
    </source>
</evidence>
<keyword evidence="2" id="KW-0472">Membrane</keyword>
<keyword evidence="2" id="KW-1133">Transmembrane helix</keyword>